<keyword evidence="2" id="KW-1185">Reference proteome</keyword>
<sequence length="185" mass="21508">MRLAQDNIQVPYGYEPPVDSRKGILVYYDTFEHATDKELDQAVDLMHNMSFKKLVLYPLHESTAKRMSEDAVRPYYKRLDMLHDWRRSIDESGVVIEGLEGKRKKYTPIDSALRHLTETYGKPLFLLLSPETASMFASYDSFEPWITRIRLLLTSGPSASQMHPRLVKYAHRWNVVGEQVDVSEQ</sequence>
<evidence type="ECO:0000313" key="2">
    <source>
        <dbReference type="Proteomes" id="UP000609346"/>
    </source>
</evidence>
<comment type="caution">
    <text evidence="1">The sequence shown here is derived from an EMBL/GenBank/DDBJ whole genome shotgun (WGS) entry which is preliminary data.</text>
</comment>
<reference evidence="1 2" key="1">
    <citation type="submission" date="2020-09" db="EMBL/GenBank/DDBJ databases">
        <title>Paenibacillus sp. strain PR3 16S rRNA gene Genome sequencing and assembly.</title>
        <authorList>
            <person name="Kim J."/>
        </authorList>
    </citation>
    <scope>NUCLEOTIDE SEQUENCE [LARGE SCALE GENOMIC DNA]</scope>
    <source>
        <strain evidence="1 2">PR3</strain>
    </source>
</reference>
<protein>
    <submittedName>
        <fullName evidence="1">Uncharacterized protein</fullName>
    </submittedName>
</protein>
<dbReference type="EMBL" id="JACXZA010000001">
    <property type="protein sequence ID" value="MBD3918510.1"/>
    <property type="molecule type" value="Genomic_DNA"/>
</dbReference>
<proteinExistence type="predicted"/>
<name>A0ABR8MUD4_9BACL</name>
<organism evidence="1 2">
    <name type="scientific">Paenibacillus terricola</name>
    <dbReference type="NCBI Taxonomy" id="2763503"/>
    <lineage>
        <taxon>Bacteria</taxon>
        <taxon>Bacillati</taxon>
        <taxon>Bacillota</taxon>
        <taxon>Bacilli</taxon>
        <taxon>Bacillales</taxon>
        <taxon>Paenibacillaceae</taxon>
        <taxon>Paenibacillus</taxon>
    </lineage>
</organism>
<evidence type="ECO:0000313" key="1">
    <source>
        <dbReference type="EMBL" id="MBD3918510.1"/>
    </source>
</evidence>
<gene>
    <name evidence="1" type="ORF">H8B09_07065</name>
</gene>
<dbReference type="Proteomes" id="UP000609346">
    <property type="component" value="Unassembled WGS sequence"/>
</dbReference>
<accession>A0ABR8MUD4</accession>